<feature type="transmembrane region" description="Helical" evidence="1">
    <location>
        <begin position="47"/>
        <end position="72"/>
    </location>
</feature>
<keyword evidence="1" id="KW-0472">Membrane</keyword>
<feature type="transmembrane region" description="Helical" evidence="1">
    <location>
        <begin position="9"/>
        <end position="27"/>
    </location>
</feature>
<dbReference type="InParanoid" id="B9RK39"/>
<sequence>MFQHLCLRFIFWIAIGIFLKIVLPYSFRRANSTLEVAISLSTVVHRFVVLAVLLLAAKSAACVFLLLGLLVLAARLLCVDCCGSCCSSSCC</sequence>
<name>B9RK39_RICCO</name>
<evidence type="ECO:0000313" key="3">
    <source>
        <dbReference type="Proteomes" id="UP000008311"/>
    </source>
</evidence>
<dbReference type="AlphaFoldDB" id="B9RK39"/>
<keyword evidence="1" id="KW-1133">Transmembrane helix</keyword>
<gene>
    <name evidence="2" type="ORF">RCOM_1046240</name>
</gene>
<evidence type="ECO:0000313" key="2">
    <source>
        <dbReference type="EMBL" id="EEF48037.1"/>
    </source>
</evidence>
<evidence type="ECO:0000256" key="1">
    <source>
        <dbReference type="SAM" id="Phobius"/>
    </source>
</evidence>
<dbReference type="Proteomes" id="UP000008311">
    <property type="component" value="Unassembled WGS sequence"/>
</dbReference>
<reference evidence="3" key="1">
    <citation type="journal article" date="2010" name="Nat. Biotechnol.">
        <title>Draft genome sequence of the oilseed species Ricinus communis.</title>
        <authorList>
            <person name="Chan A.P."/>
            <person name="Crabtree J."/>
            <person name="Zhao Q."/>
            <person name="Lorenzi H."/>
            <person name="Orvis J."/>
            <person name="Puiu D."/>
            <person name="Melake-Berhan A."/>
            <person name="Jones K.M."/>
            <person name="Redman J."/>
            <person name="Chen G."/>
            <person name="Cahoon E.B."/>
            <person name="Gedil M."/>
            <person name="Stanke M."/>
            <person name="Haas B.J."/>
            <person name="Wortman J.R."/>
            <person name="Fraser-Liggett C.M."/>
            <person name="Ravel J."/>
            <person name="Rabinowicz P.D."/>
        </authorList>
    </citation>
    <scope>NUCLEOTIDE SEQUENCE [LARGE SCALE GENOMIC DNA]</scope>
    <source>
        <strain evidence="3">cv. Hale</strain>
    </source>
</reference>
<proteinExistence type="predicted"/>
<organism evidence="2 3">
    <name type="scientific">Ricinus communis</name>
    <name type="common">Castor bean</name>
    <dbReference type="NCBI Taxonomy" id="3988"/>
    <lineage>
        <taxon>Eukaryota</taxon>
        <taxon>Viridiplantae</taxon>
        <taxon>Streptophyta</taxon>
        <taxon>Embryophyta</taxon>
        <taxon>Tracheophyta</taxon>
        <taxon>Spermatophyta</taxon>
        <taxon>Magnoliopsida</taxon>
        <taxon>eudicotyledons</taxon>
        <taxon>Gunneridae</taxon>
        <taxon>Pentapetalae</taxon>
        <taxon>rosids</taxon>
        <taxon>fabids</taxon>
        <taxon>Malpighiales</taxon>
        <taxon>Euphorbiaceae</taxon>
        <taxon>Acalyphoideae</taxon>
        <taxon>Acalypheae</taxon>
        <taxon>Ricinus</taxon>
    </lineage>
</organism>
<accession>B9RK39</accession>
<dbReference type="EMBL" id="EQ973784">
    <property type="protein sequence ID" value="EEF48037.1"/>
    <property type="molecule type" value="Genomic_DNA"/>
</dbReference>
<keyword evidence="1" id="KW-0812">Transmembrane</keyword>
<keyword evidence="3" id="KW-1185">Reference proteome</keyword>
<protein>
    <submittedName>
        <fullName evidence="2">Uncharacterized protein</fullName>
    </submittedName>
</protein>